<dbReference type="EMBL" id="AJYQ02000007">
    <property type="protein sequence ID" value="OEE38034.1"/>
    <property type="molecule type" value="Genomic_DNA"/>
</dbReference>
<dbReference type="AlphaFoldDB" id="A0A1E5BJZ7"/>
<organism evidence="2 3">
    <name type="scientific">Vibrio genomosp. F10 str. ZF-129</name>
    <dbReference type="NCBI Taxonomy" id="1187848"/>
    <lineage>
        <taxon>Bacteria</taxon>
        <taxon>Pseudomonadati</taxon>
        <taxon>Pseudomonadota</taxon>
        <taxon>Gammaproteobacteria</taxon>
        <taxon>Vibrionales</taxon>
        <taxon>Vibrionaceae</taxon>
        <taxon>Vibrio</taxon>
    </lineage>
</organism>
<dbReference type="OrthoDB" id="9794834at2"/>
<dbReference type="PANTHER" id="PTHR43236:SF2">
    <property type="entry name" value="BLL0069 PROTEIN"/>
    <property type="match status" value="1"/>
</dbReference>
<evidence type="ECO:0000259" key="1">
    <source>
        <dbReference type="Pfam" id="PF06114"/>
    </source>
</evidence>
<evidence type="ECO:0000313" key="3">
    <source>
        <dbReference type="Proteomes" id="UP000094741"/>
    </source>
</evidence>
<evidence type="ECO:0000313" key="2">
    <source>
        <dbReference type="EMBL" id="OEE38034.1"/>
    </source>
</evidence>
<dbReference type="STRING" id="1187848.A1QO_16625"/>
<dbReference type="Pfam" id="PF06114">
    <property type="entry name" value="Peptidase_M78"/>
    <property type="match status" value="1"/>
</dbReference>
<feature type="domain" description="IrrE N-terminal-like" evidence="1">
    <location>
        <begin position="43"/>
        <end position="160"/>
    </location>
</feature>
<accession>A0A1E5BJZ7</accession>
<dbReference type="InterPro" id="IPR010359">
    <property type="entry name" value="IrrE_HExxH"/>
</dbReference>
<name>A0A1E5BJZ7_9VIBR</name>
<dbReference type="Gene3D" id="1.10.10.2910">
    <property type="match status" value="1"/>
</dbReference>
<dbReference type="RefSeq" id="WP_017041088.1">
    <property type="nucleotide sequence ID" value="NZ_AJYQ02000007.1"/>
</dbReference>
<dbReference type="Proteomes" id="UP000094741">
    <property type="component" value="Unassembled WGS sequence"/>
</dbReference>
<proteinExistence type="predicted"/>
<protein>
    <recommendedName>
        <fullName evidence="1">IrrE N-terminal-like domain-containing protein</fullName>
    </recommendedName>
</protein>
<dbReference type="eggNOG" id="COG2856">
    <property type="taxonomic scope" value="Bacteria"/>
</dbReference>
<comment type="caution">
    <text evidence="2">The sequence shown here is derived from an EMBL/GenBank/DDBJ whole genome shotgun (WGS) entry which is preliminary data.</text>
</comment>
<sequence>MRIPIVLNYARRLHQKYDLSLPVNLDDLAKEYASLTYTDIPMDIDGVSADLKVAGKRPHIFVNNGMPAKRQRFTLAHEIGHVIIPWHTGTIFDVTAINESDNNIEYWEIEKEANAFATELLMPSSWVEELVQQNSFDAADLHRQIVKTADVSDIAACLRLIQFLPKGYVFVALDQGNYVQYSARSEGTIASNLSQHELFDIDKHYAYCENRSFVETFSGVYYWFKLPTDMKLPINDGNCDWRTILRSIFEDLGLDKPLEQKKTQQLNGVLGFANSLAKRSCPPSKESLFSACIQRLEGKPHLEVLTHHPEFSKFLSAKINDLIEKGSQQS</sequence>
<reference evidence="2 3" key="1">
    <citation type="journal article" date="2012" name="Science">
        <title>Ecological populations of bacteria act as socially cohesive units of antibiotic production and resistance.</title>
        <authorList>
            <person name="Cordero O.X."/>
            <person name="Wildschutte H."/>
            <person name="Kirkup B."/>
            <person name="Proehl S."/>
            <person name="Ngo L."/>
            <person name="Hussain F."/>
            <person name="Le Roux F."/>
            <person name="Mincer T."/>
            <person name="Polz M.F."/>
        </authorList>
    </citation>
    <scope>NUCLEOTIDE SEQUENCE [LARGE SCALE GENOMIC DNA]</scope>
    <source>
        <strain evidence="2 3">ZF-129</strain>
    </source>
</reference>
<dbReference type="PANTHER" id="PTHR43236">
    <property type="entry name" value="ANTITOXIN HIGA1"/>
    <property type="match status" value="1"/>
</dbReference>
<gene>
    <name evidence="2" type="ORF">A1QO_16625</name>
</gene>
<dbReference type="InterPro" id="IPR052345">
    <property type="entry name" value="Rad_response_metalloprotease"/>
</dbReference>